<evidence type="ECO:0000313" key="2">
    <source>
        <dbReference type="EMBL" id="GAA0959136.1"/>
    </source>
</evidence>
<dbReference type="RefSeq" id="WP_343981147.1">
    <property type="nucleotide sequence ID" value="NZ_BAAAHK010000020.1"/>
</dbReference>
<gene>
    <name evidence="2" type="ORF">GCM10009554_72370</name>
</gene>
<dbReference type="EMBL" id="BAAAHK010000020">
    <property type="protein sequence ID" value="GAA0959136.1"/>
    <property type="molecule type" value="Genomic_DNA"/>
</dbReference>
<evidence type="ECO:0000313" key="3">
    <source>
        <dbReference type="Proteomes" id="UP001500542"/>
    </source>
</evidence>
<evidence type="ECO:0008006" key="4">
    <source>
        <dbReference type="Google" id="ProtNLM"/>
    </source>
</evidence>
<keyword evidence="1" id="KW-0812">Transmembrane</keyword>
<proteinExistence type="predicted"/>
<protein>
    <recommendedName>
        <fullName evidence="4">TrkA family protein</fullName>
    </recommendedName>
</protein>
<name>A0ABN1RKS3_9ACTN</name>
<keyword evidence="1" id="KW-1133">Transmembrane helix</keyword>
<evidence type="ECO:0000256" key="1">
    <source>
        <dbReference type="SAM" id="Phobius"/>
    </source>
</evidence>
<comment type="caution">
    <text evidence="2">The sequence shown here is derived from an EMBL/GenBank/DDBJ whole genome shotgun (WGS) entry which is preliminary data.</text>
</comment>
<organism evidence="2 3">
    <name type="scientific">Kribbella koreensis</name>
    <dbReference type="NCBI Taxonomy" id="57909"/>
    <lineage>
        <taxon>Bacteria</taxon>
        <taxon>Bacillati</taxon>
        <taxon>Actinomycetota</taxon>
        <taxon>Actinomycetes</taxon>
        <taxon>Propionibacteriales</taxon>
        <taxon>Kribbellaceae</taxon>
        <taxon>Kribbella</taxon>
    </lineage>
</organism>
<sequence length="428" mass="46625">MKPVRALLRAAHRALTDDNVDLWLLTAAAAVFTVLGIVDVADMNVLSAAILALLAALAFAQIKSRRLVAQLAKNRPGAGGVLLHNYPEDLVRRRAEADDVLLIGVSMARTIQGRRDDFHNALTRGASLRVLLVDPTDEGLVGQAALLRPAGPAALMAQRIRSTLEELVELKASTNGRLEIRVAQFIPPIGVNLLRHARSASITVQFPELRPVSGPGPVLHLEQADGGWFSFYEQQAERLWAAGTPWPLPPSRRLRSIARPQFVESFGPDLITAVKAASDLFITGITRNTLLNSNYLEFEKLLQRGCHLRVLLIDPESPAADGAAERFYSERSKQSVVTRVEHSLRLLSQLAAETPGSVEVRLTSYLLTSGIVAVDVPTENRGDLSGLFVEYYTFQADGEPKFLLIPGDAGFDQFLGEAEKLWAAATPV</sequence>
<feature type="transmembrane region" description="Helical" evidence="1">
    <location>
        <begin position="20"/>
        <end position="38"/>
    </location>
</feature>
<accession>A0ABN1RKS3</accession>
<feature type="transmembrane region" description="Helical" evidence="1">
    <location>
        <begin position="44"/>
        <end position="62"/>
    </location>
</feature>
<dbReference type="Proteomes" id="UP001500542">
    <property type="component" value="Unassembled WGS sequence"/>
</dbReference>
<keyword evidence="3" id="KW-1185">Reference proteome</keyword>
<reference evidence="2 3" key="1">
    <citation type="journal article" date="2019" name="Int. J. Syst. Evol. Microbiol.">
        <title>The Global Catalogue of Microorganisms (GCM) 10K type strain sequencing project: providing services to taxonomists for standard genome sequencing and annotation.</title>
        <authorList>
            <consortium name="The Broad Institute Genomics Platform"/>
            <consortium name="The Broad Institute Genome Sequencing Center for Infectious Disease"/>
            <person name="Wu L."/>
            <person name="Ma J."/>
        </authorList>
    </citation>
    <scope>NUCLEOTIDE SEQUENCE [LARGE SCALE GENOMIC DNA]</scope>
    <source>
        <strain evidence="2 3">JCM 10977</strain>
    </source>
</reference>
<keyword evidence="1" id="KW-0472">Membrane</keyword>